<dbReference type="InParanoid" id="A0A3Q7EPF1"/>
<evidence type="ECO:0000313" key="3">
    <source>
        <dbReference type="Proteomes" id="UP000004994"/>
    </source>
</evidence>
<reference evidence="2" key="1">
    <citation type="journal article" date="2012" name="Nature">
        <title>The tomato genome sequence provides insights into fleshy fruit evolution.</title>
        <authorList>
            <consortium name="Tomato Genome Consortium"/>
        </authorList>
    </citation>
    <scope>NUCLEOTIDE SEQUENCE [LARGE SCALE GENOMIC DNA]</scope>
    <source>
        <strain evidence="2">cv. Heinz 1706</strain>
    </source>
</reference>
<dbReference type="InterPro" id="IPR013187">
    <property type="entry name" value="F-box-assoc_dom_typ3"/>
</dbReference>
<protein>
    <recommendedName>
        <fullName evidence="1">F-box domain-containing protein</fullName>
    </recommendedName>
</protein>
<dbReference type="PANTHER" id="PTHR31672">
    <property type="entry name" value="BNACNNG10540D PROTEIN"/>
    <property type="match status" value="1"/>
</dbReference>
<dbReference type="EnsemblPlants" id="Solyc01g102320.1.1">
    <property type="protein sequence ID" value="Solyc01g102320.1.1.1"/>
    <property type="gene ID" value="Solyc01g102320.1"/>
</dbReference>
<organism evidence="2">
    <name type="scientific">Solanum lycopersicum</name>
    <name type="common">Tomato</name>
    <name type="synonym">Lycopersicon esculentum</name>
    <dbReference type="NCBI Taxonomy" id="4081"/>
    <lineage>
        <taxon>Eukaryota</taxon>
        <taxon>Viridiplantae</taxon>
        <taxon>Streptophyta</taxon>
        <taxon>Embryophyta</taxon>
        <taxon>Tracheophyta</taxon>
        <taxon>Spermatophyta</taxon>
        <taxon>Magnoliopsida</taxon>
        <taxon>eudicotyledons</taxon>
        <taxon>Gunneridae</taxon>
        <taxon>Pentapetalae</taxon>
        <taxon>asterids</taxon>
        <taxon>lamiids</taxon>
        <taxon>Solanales</taxon>
        <taxon>Solanaceae</taxon>
        <taxon>Solanoideae</taxon>
        <taxon>Solaneae</taxon>
        <taxon>Solanum</taxon>
        <taxon>Solanum subgen. Lycopersicon</taxon>
    </lineage>
</organism>
<sequence>MFSSCLFCFQVNKSLFLPDDILVKILCGLSAEDLLRCQLVCKKWNCLISTPQFNDMYLNGGAAVRRVIVRQYGKEEWGINILFIDDWYKKSRGIFKRKKKLRRTCTCEVLNCSLSDIFSYHGLLLVIYYGSQMRHVIFNPITGVQLSFQIPHTTVIALYYHPVHKEYYGIGGRYLGTTDQEFILLRIRSVLSNEVDFERGWRKLNYMLFPTPTCPAPIVKTDAIYWMAEQMHPSGNDGCCGVYVIVFDIKKEEFHVISHPGERYCCQVLEQENVRMDLIEKEKVLSFCVMTFDAEEIVKLELWDLEDEYRWSSSSETIILDTKLYHLNGSFNLAVRVVGMLNGELIISWLRRGVLAYHLQRRTLRVLDGLRGAHALIHNKTTFTFKGIPKIMNTPHI</sequence>
<feature type="domain" description="F-box" evidence="1">
    <location>
        <begin position="11"/>
        <end position="60"/>
    </location>
</feature>
<dbReference type="PROSITE" id="PS50181">
    <property type="entry name" value="FBOX"/>
    <property type="match status" value="1"/>
</dbReference>
<evidence type="ECO:0000259" key="1">
    <source>
        <dbReference type="PROSITE" id="PS50181"/>
    </source>
</evidence>
<dbReference type="Gene3D" id="1.20.1280.50">
    <property type="match status" value="1"/>
</dbReference>
<accession>A0A3Q7EPF1</accession>
<dbReference type="Proteomes" id="UP000004994">
    <property type="component" value="Chromosome 1"/>
</dbReference>
<name>A0A3Q7EPF1_SOLLC</name>
<dbReference type="PaxDb" id="4081-Solyc01g102320.1.1"/>
<dbReference type="InterPro" id="IPR036047">
    <property type="entry name" value="F-box-like_dom_sf"/>
</dbReference>
<dbReference type="InterPro" id="IPR001810">
    <property type="entry name" value="F-box_dom"/>
</dbReference>
<dbReference type="Gramene" id="Solyc01g102320.1.1">
    <property type="protein sequence ID" value="Solyc01g102320.1.1.1"/>
    <property type="gene ID" value="Solyc01g102320.1"/>
</dbReference>
<dbReference type="SMART" id="SM00256">
    <property type="entry name" value="FBOX"/>
    <property type="match status" value="1"/>
</dbReference>
<keyword evidence="3" id="KW-1185">Reference proteome</keyword>
<evidence type="ECO:0000313" key="2">
    <source>
        <dbReference type="EnsemblPlants" id="Solyc01g102320.1.1.1"/>
    </source>
</evidence>
<dbReference type="Pfam" id="PF12937">
    <property type="entry name" value="F-box-like"/>
    <property type="match status" value="1"/>
</dbReference>
<dbReference type="InterPro" id="IPR050796">
    <property type="entry name" value="SCF_F-box_component"/>
</dbReference>
<dbReference type="AlphaFoldDB" id="A0A3Q7EPF1"/>
<dbReference type="OMA" id="ICTRYLE"/>
<reference evidence="2" key="2">
    <citation type="submission" date="2019-01" db="UniProtKB">
        <authorList>
            <consortium name="EnsemblPlants"/>
        </authorList>
    </citation>
    <scope>IDENTIFICATION</scope>
    <source>
        <strain evidence="2">cv. Heinz 1706</strain>
    </source>
</reference>
<dbReference type="PANTHER" id="PTHR31672:SF13">
    <property type="entry name" value="F-BOX PROTEIN CPR30-LIKE"/>
    <property type="match status" value="1"/>
</dbReference>
<dbReference type="CDD" id="cd22157">
    <property type="entry name" value="F-box_AtFBW1-like"/>
    <property type="match status" value="1"/>
</dbReference>
<dbReference type="Pfam" id="PF08268">
    <property type="entry name" value="FBA_3"/>
    <property type="match status" value="1"/>
</dbReference>
<proteinExistence type="predicted"/>
<dbReference type="SUPFAM" id="SSF81383">
    <property type="entry name" value="F-box domain"/>
    <property type="match status" value="1"/>
</dbReference>